<evidence type="ECO:0000256" key="4">
    <source>
        <dbReference type="ARBA" id="ARBA00023136"/>
    </source>
</evidence>
<organism evidence="9 10">
    <name type="scientific">Fusarium zealandicum</name>
    <dbReference type="NCBI Taxonomy" id="1053134"/>
    <lineage>
        <taxon>Eukaryota</taxon>
        <taxon>Fungi</taxon>
        <taxon>Dikarya</taxon>
        <taxon>Ascomycota</taxon>
        <taxon>Pezizomycotina</taxon>
        <taxon>Sordariomycetes</taxon>
        <taxon>Hypocreomycetidae</taxon>
        <taxon>Hypocreales</taxon>
        <taxon>Nectriaceae</taxon>
        <taxon>Fusarium</taxon>
        <taxon>Fusarium staphyleae species complex</taxon>
    </lineage>
</organism>
<dbReference type="GO" id="GO:0007189">
    <property type="term" value="P:adenylate cyclase-activating G protein-coupled receptor signaling pathway"/>
    <property type="evidence" value="ECO:0007669"/>
    <property type="project" value="TreeGrafter"/>
</dbReference>
<feature type="domain" description="G protein-coupled receptor GPR1/2/3 C-terminal" evidence="8">
    <location>
        <begin position="450"/>
        <end position="520"/>
    </location>
</feature>
<dbReference type="Pfam" id="PF11710">
    <property type="entry name" value="Git3"/>
    <property type="match status" value="1"/>
</dbReference>
<evidence type="ECO:0000256" key="3">
    <source>
        <dbReference type="ARBA" id="ARBA00022989"/>
    </source>
</evidence>
<protein>
    <recommendedName>
        <fullName evidence="11">G protein-coupled receptor</fullName>
    </recommendedName>
</protein>
<name>A0A8H4UDD6_9HYPO</name>
<evidence type="ECO:0000313" key="9">
    <source>
        <dbReference type="EMBL" id="KAF4973913.1"/>
    </source>
</evidence>
<dbReference type="GO" id="GO:0004930">
    <property type="term" value="F:G protein-coupled receptor activity"/>
    <property type="evidence" value="ECO:0007669"/>
    <property type="project" value="TreeGrafter"/>
</dbReference>
<dbReference type="InterPro" id="IPR022596">
    <property type="entry name" value="GPR1/2/3_C"/>
</dbReference>
<gene>
    <name evidence="9" type="ORF">FZEAL_9139</name>
</gene>
<dbReference type="PANTHER" id="PTHR23112:SF37">
    <property type="entry name" value="G PROTEIN-COUPLED RECEPTOR GPR1"/>
    <property type="match status" value="1"/>
</dbReference>
<keyword evidence="3 6" id="KW-1133">Transmembrane helix</keyword>
<feature type="transmembrane region" description="Helical" evidence="6">
    <location>
        <begin position="198"/>
        <end position="220"/>
    </location>
</feature>
<accession>A0A8H4UDD6</accession>
<feature type="domain" description="Glucose receptor Git3-like N-terminal" evidence="7">
    <location>
        <begin position="43"/>
        <end position="224"/>
    </location>
</feature>
<comment type="caution">
    <text evidence="9">The sequence shown here is derived from an EMBL/GenBank/DDBJ whole genome shotgun (WGS) entry which is preliminary data.</text>
</comment>
<dbReference type="Pfam" id="PF11970">
    <property type="entry name" value="GPR_Gpa2_C"/>
    <property type="match status" value="1"/>
</dbReference>
<feature type="transmembrane region" description="Helical" evidence="6">
    <location>
        <begin position="118"/>
        <end position="142"/>
    </location>
</feature>
<keyword evidence="10" id="KW-1185">Reference proteome</keyword>
<dbReference type="Gene3D" id="1.20.1070.10">
    <property type="entry name" value="Rhodopsin 7-helix transmembrane proteins"/>
    <property type="match status" value="1"/>
</dbReference>
<dbReference type="InterPro" id="IPR023041">
    <property type="entry name" value="Glucose_rcpt_Git3-like_N"/>
</dbReference>
<feature type="region of interest" description="Disordered" evidence="5">
    <location>
        <begin position="386"/>
        <end position="418"/>
    </location>
</feature>
<keyword evidence="4 6" id="KW-0472">Membrane</keyword>
<feature type="transmembrane region" description="Helical" evidence="6">
    <location>
        <begin position="78"/>
        <end position="98"/>
    </location>
</feature>
<feature type="transmembrane region" description="Helical" evidence="6">
    <location>
        <begin position="462"/>
        <end position="482"/>
    </location>
</feature>
<evidence type="ECO:0000313" key="10">
    <source>
        <dbReference type="Proteomes" id="UP000635477"/>
    </source>
</evidence>
<evidence type="ECO:0008006" key="11">
    <source>
        <dbReference type="Google" id="ProtNLM"/>
    </source>
</evidence>
<reference evidence="9" key="1">
    <citation type="journal article" date="2020" name="BMC Genomics">
        <title>Correction to: Identification and distribution of gene clusters required for synthesis of sphingolipid metabolism inhibitors in diverse species of the filamentous fungus Fusarium.</title>
        <authorList>
            <person name="Kim H.S."/>
            <person name="Lohmar J.M."/>
            <person name="Busman M."/>
            <person name="Brown D.W."/>
            <person name="Naumann T.A."/>
            <person name="Divon H.H."/>
            <person name="Lysoe E."/>
            <person name="Uhlig S."/>
            <person name="Proctor R.H."/>
        </authorList>
    </citation>
    <scope>NUCLEOTIDE SEQUENCE</scope>
    <source>
        <strain evidence="9">NRRL 22465</strain>
    </source>
</reference>
<dbReference type="EMBL" id="JABEYC010000826">
    <property type="protein sequence ID" value="KAF4973913.1"/>
    <property type="molecule type" value="Genomic_DNA"/>
</dbReference>
<evidence type="ECO:0000259" key="7">
    <source>
        <dbReference type="Pfam" id="PF11710"/>
    </source>
</evidence>
<comment type="subcellular location">
    <subcellularLocation>
        <location evidence="1">Membrane</location>
        <topology evidence="1">Multi-pass membrane protein</topology>
    </subcellularLocation>
</comment>
<dbReference type="PANTHER" id="PTHR23112">
    <property type="entry name" value="G PROTEIN-COUPLED RECEPTOR 157-RELATED"/>
    <property type="match status" value="1"/>
</dbReference>
<dbReference type="GO" id="GO:0005886">
    <property type="term" value="C:plasma membrane"/>
    <property type="evidence" value="ECO:0007669"/>
    <property type="project" value="TreeGrafter"/>
</dbReference>
<feature type="compositionally biased region" description="Polar residues" evidence="5">
    <location>
        <begin position="404"/>
        <end position="417"/>
    </location>
</feature>
<proteinExistence type="predicted"/>
<feature type="transmembrane region" description="Helical" evidence="6">
    <location>
        <begin position="154"/>
        <end position="178"/>
    </location>
</feature>
<dbReference type="CDD" id="cd00637">
    <property type="entry name" value="7tm_classA_rhodopsin-like"/>
    <property type="match status" value="1"/>
</dbReference>
<feature type="transmembrane region" description="Helical" evidence="6">
    <location>
        <begin position="42"/>
        <end position="66"/>
    </location>
</feature>
<feature type="region of interest" description="Disordered" evidence="5">
    <location>
        <begin position="543"/>
        <end position="594"/>
    </location>
</feature>
<feature type="compositionally biased region" description="Basic and acidic residues" evidence="5">
    <location>
        <begin position="546"/>
        <end position="594"/>
    </location>
</feature>
<reference evidence="9" key="2">
    <citation type="submission" date="2020-05" db="EMBL/GenBank/DDBJ databases">
        <authorList>
            <person name="Kim H.-S."/>
            <person name="Proctor R.H."/>
            <person name="Brown D.W."/>
        </authorList>
    </citation>
    <scope>NUCLEOTIDE SEQUENCE</scope>
    <source>
        <strain evidence="9">NRRL 22465</strain>
    </source>
</reference>
<evidence type="ECO:0000256" key="6">
    <source>
        <dbReference type="SAM" id="Phobius"/>
    </source>
</evidence>
<dbReference type="OrthoDB" id="5368598at2759"/>
<evidence type="ECO:0000256" key="1">
    <source>
        <dbReference type="ARBA" id="ARBA00004141"/>
    </source>
</evidence>
<feature type="transmembrane region" description="Helical" evidence="6">
    <location>
        <begin position="494"/>
        <end position="513"/>
    </location>
</feature>
<dbReference type="AlphaFoldDB" id="A0A8H4UDD6"/>
<dbReference type="Proteomes" id="UP000635477">
    <property type="component" value="Unassembled WGS sequence"/>
</dbReference>
<evidence type="ECO:0000259" key="8">
    <source>
        <dbReference type="Pfam" id="PF11970"/>
    </source>
</evidence>
<sequence>MPPWLLGLEAADDATWTDTKSPLEARRIDHFTMPVLTLDQTYALHVATLAVSSISILATILTSFWFFRMRRSFRHDLIMLLIYSDMFKGFWLLLFPAVELVAGKIETEQTFCQVSGFFLSLSIEASDVAVALITIHTALYIFRGEQGLYPFRRIAYAVAAVIPVLLASLTFISSPGYINTGQFCYLPFNPMWKRLALTWFPRYLAFTIILFLCIAIYVYVRVLVSRFESGSDDSKNTLSRMSNIESLDPPLQPTATVPPTPPIACHGLIPSGRSSRRNSLSLPEERFRRLSLTTLSNPNMDAPTMSHPSKLHSARFARRGSAQMWSAQFGTDLTTPPYSHSTREPDSYFRISMGTTRCGEEDAVGPLEIQTQTELVQAVQAPEATTPTYTTDSAGDLFHKPSDESTAPPSRTPSLPNIFSMLRRQPNNAQGSESAVALSQGDFNTPGTVKTREKIVRQLRLLFIYPLVYVAIWILPFIVQLTGYGKGAPYGMRLASIIFLSLHGLADAVVFSLKEEPWKHGRSFNVQSLKFWRRKAQSDVGPRVGRTRDEMMLDGRQARTRRDRELVDKKLERRVGPAAQESRRATPEWWDNHD</sequence>
<dbReference type="SUPFAM" id="SSF81321">
    <property type="entry name" value="Family A G protein-coupled receptor-like"/>
    <property type="match status" value="1"/>
</dbReference>
<evidence type="ECO:0000256" key="5">
    <source>
        <dbReference type="SAM" id="MobiDB-lite"/>
    </source>
</evidence>
<keyword evidence="2 6" id="KW-0812">Transmembrane</keyword>
<evidence type="ECO:0000256" key="2">
    <source>
        <dbReference type="ARBA" id="ARBA00022692"/>
    </source>
</evidence>